<gene>
    <name evidence="2" type="ORF">ANN_12483</name>
</gene>
<dbReference type="Proteomes" id="UP001148838">
    <property type="component" value="Unassembled WGS sequence"/>
</dbReference>
<accession>A0ABQ8TGM4</accession>
<evidence type="ECO:0000256" key="1">
    <source>
        <dbReference type="SAM" id="MobiDB-lite"/>
    </source>
</evidence>
<name>A0ABQ8TGM4_PERAM</name>
<feature type="compositionally biased region" description="Polar residues" evidence="1">
    <location>
        <begin position="110"/>
        <end position="128"/>
    </location>
</feature>
<feature type="region of interest" description="Disordered" evidence="1">
    <location>
        <begin position="1029"/>
        <end position="1076"/>
    </location>
</feature>
<feature type="region of interest" description="Disordered" evidence="1">
    <location>
        <begin position="205"/>
        <end position="435"/>
    </location>
</feature>
<comment type="caution">
    <text evidence="2">The sequence shown here is derived from an EMBL/GenBank/DDBJ whole genome shotgun (WGS) entry which is preliminary data.</text>
</comment>
<feature type="compositionally biased region" description="Basic and acidic residues" evidence="1">
    <location>
        <begin position="1"/>
        <end position="17"/>
    </location>
</feature>
<feature type="region of interest" description="Disordered" evidence="1">
    <location>
        <begin position="563"/>
        <end position="582"/>
    </location>
</feature>
<feature type="compositionally biased region" description="Pro residues" evidence="1">
    <location>
        <begin position="400"/>
        <end position="413"/>
    </location>
</feature>
<feature type="region of interest" description="Disordered" evidence="1">
    <location>
        <begin position="713"/>
        <end position="1011"/>
    </location>
</feature>
<feature type="region of interest" description="Disordered" evidence="1">
    <location>
        <begin position="110"/>
        <end position="137"/>
    </location>
</feature>
<evidence type="ECO:0000313" key="2">
    <source>
        <dbReference type="EMBL" id="KAJ4445798.1"/>
    </source>
</evidence>
<feature type="compositionally biased region" description="Polar residues" evidence="1">
    <location>
        <begin position="929"/>
        <end position="940"/>
    </location>
</feature>
<feature type="compositionally biased region" description="Polar residues" evidence="1">
    <location>
        <begin position="717"/>
        <end position="749"/>
    </location>
</feature>
<protein>
    <submittedName>
        <fullName evidence="2">Uncharacterized protein</fullName>
    </submittedName>
</protein>
<feature type="compositionally biased region" description="Polar residues" evidence="1">
    <location>
        <begin position="1043"/>
        <end position="1070"/>
    </location>
</feature>
<feature type="compositionally biased region" description="Polar residues" evidence="1">
    <location>
        <begin position="811"/>
        <end position="823"/>
    </location>
</feature>
<evidence type="ECO:0000313" key="3">
    <source>
        <dbReference type="Proteomes" id="UP001148838"/>
    </source>
</evidence>
<feature type="compositionally biased region" description="Low complexity" evidence="1">
    <location>
        <begin position="750"/>
        <end position="764"/>
    </location>
</feature>
<keyword evidence="3" id="KW-1185">Reference proteome</keyword>
<feature type="compositionally biased region" description="Polar residues" evidence="1">
    <location>
        <begin position="219"/>
        <end position="249"/>
    </location>
</feature>
<feature type="compositionally biased region" description="Low complexity" evidence="1">
    <location>
        <begin position="885"/>
        <end position="924"/>
    </location>
</feature>
<reference evidence="2 3" key="1">
    <citation type="journal article" date="2022" name="Allergy">
        <title>Genome assembly and annotation of Periplaneta americana reveal a comprehensive cockroach allergen profile.</title>
        <authorList>
            <person name="Wang L."/>
            <person name="Xiong Q."/>
            <person name="Saelim N."/>
            <person name="Wang L."/>
            <person name="Nong W."/>
            <person name="Wan A.T."/>
            <person name="Shi M."/>
            <person name="Liu X."/>
            <person name="Cao Q."/>
            <person name="Hui J.H.L."/>
            <person name="Sookrung N."/>
            <person name="Leung T.F."/>
            <person name="Tungtrongchitr A."/>
            <person name="Tsui S.K.W."/>
        </authorList>
    </citation>
    <scope>NUCLEOTIDE SEQUENCE [LARGE SCALE GENOMIC DNA]</scope>
    <source>
        <strain evidence="2">PWHHKU_190912</strain>
    </source>
</reference>
<feature type="compositionally biased region" description="Polar residues" evidence="1">
    <location>
        <begin position="767"/>
        <end position="783"/>
    </location>
</feature>
<sequence>MLRNTNKDWSKSGDKKPPPPTRRISRGNSMAFRGSGNLANGVRGLEISNPLPADGSGSSDSAHVSLLPKSDVGNGVGPTAKPSNSVGADGAPVLQNNFFGQFKGFTITPLSSNNSSPTKLPASPSRTQPATSVSPPVVPAVHIKSPKSVNLPARVTGTVTSTTTTTTMSTAQAVPLNNQLPIASRPIISSPILDATTCTAKELISSTASVPSRPAPEVPTSNTETSGYTPLTGSTSKPARPLSSPNTLAVSPFPAEEKKSKDSGPSYPTLTRLASFMMRQNQGGKEKEKEKGGTNSLPRNHHHGVKASKLQLDREALRNLQISNPIPQQDIDVPETAVPVRPAPSPPPTGEASKTVVMRAQSLRDKGPVTQRPSIPTFGSMRQPSGTKRPTSIPAGTRPTSPPPPRPPPPPSKPGEIATGIIGVPGYQNPPAASPADYCYDDCFNLLSDPAPLANIDEETSPNSADNIYAVIEESPPESSRKMGRGYTPPSEYAAPVPPKSSIDDKQGTVSKFEYTSPTFSEYKSPKPVENSISAGSVESVGLLSEIVNEIQARNMESIYSTSTLGRKKEGKGEGSDLDDTASTITATDSSIAGSASPGSCVTNPVLLLLPTAHLEHTSMPTLIAQVAVSTVTYPPRQALPICHLPAAAQASVVSANNSSRGMSTFRTPLQTTNTLATATPAADTKKTTTLPDNVSTYKPYSSSLQRSLGPLAASFRGTSSSVKDNKTETMSTEAVKPQNTVPTLPNRGTTSKSPPSPVTSPKVTSDKTSVGKSSTASTQPGRTSLHRTPTPPSLSVKTGNTVTKPAGSATKVTPTATINSSALHRGKSPGVGMRGQTPPANNSPDLVSSCSVGGGSGRSPDVVGSSKVDAKANLKSPDVVAGAKPLPSLPTRSTTPSSTSSVSRSASAASGASTKSTTPAAGTRLPSVHSSFKGTSAVKQPQLAPKPSLAKPAASGSTSSSVSQQDKAKVGTATAKDVTGKVAGVGRGTSVTKSASDVTSGSSKSMPAAARAAANKLSHVASLQQKFETAAASEKGGVTVGRTPSSTANKTRPTQLGSKTTPAETSTGRNVGFKK</sequence>
<dbReference type="EMBL" id="JAJSOF020000009">
    <property type="protein sequence ID" value="KAJ4445798.1"/>
    <property type="molecule type" value="Genomic_DNA"/>
</dbReference>
<organism evidence="2 3">
    <name type="scientific">Periplaneta americana</name>
    <name type="common">American cockroach</name>
    <name type="synonym">Blatta americana</name>
    <dbReference type="NCBI Taxonomy" id="6978"/>
    <lineage>
        <taxon>Eukaryota</taxon>
        <taxon>Metazoa</taxon>
        <taxon>Ecdysozoa</taxon>
        <taxon>Arthropoda</taxon>
        <taxon>Hexapoda</taxon>
        <taxon>Insecta</taxon>
        <taxon>Pterygota</taxon>
        <taxon>Neoptera</taxon>
        <taxon>Polyneoptera</taxon>
        <taxon>Dictyoptera</taxon>
        <taxon>Blattodea</taxon>
        <taxon>Blattoidea</taxon>
        <taxon>Blattidae</taxon>
        <taxon>Blattinae</taxon>
        <taxon>Periplaneta</taxon>
    </lineage>
</organism>
<feature type="compositionally biased region" description="Polar residues" evidence="1">
    <location>
        <begin position="380"/>
        <end position="390"/>
    </location>
</feature>
<feature type="compositionally biased region" description="Polar residues" evidence="1">
    <location>
        <begin position="990"/>
        <end position="1006"/>
    </location>
</feature>
<feature type="compositionally biased region" description="Low complexity" evidence="1">
    <location>
        <begin position="942"/>
        <end position="964"/>
    </location>
</feature>
<feature type="region of interest" description="Disordered" evidence="1">
    <location>
        <begin position="1"/>
        <end position="88"/>
    </location>
</feature>
<proteinExistence type="predicted"/>
<feature type="compositionally biased region" description="Polar residues" evidence="1">
    <location>
        <begin position="794"/>
        <end position="804"/>
    </location>
</feature>
<feature type="region of interest" description="Disordered" evidence="1">
    <location>
        <begin position="473"/>
        <end position="506"/>
    </location>
</feature>